<dbReference type="InterPro" id="IPR009057">
    <property type="entry name" value="Homeodomain-like_sf"/>
</dbReference>
<dbReference type="AlphaFoldDB" id="N1V518"/>
<dbReference type="Pfam" id="PF21306">
    <property type="entry name" value="TetR_C_40"/>
    <property type="match status" value="1"/>
</dbReference>
<dbReference type="EMBL" id="ANPE02000083">
    <property type="protein sequence ID" value="EMY35182.1"/>
    <property type="molecule type" value="Genomic_DNA"/>
</dbReference>
<dbReference type="PANTHER" id="PTHR30055:SF234">
    <property type="entry name" value="HTH-TYPE TRANSCRIPTIONAL REGULATOR BETI"/>
    <property type="match status" value="1"/>
</dbReference>
<proteinExistence type="predicted"/>
<sequence length="223" mass="23928">MAYGGSVATETKAAGTAPGGRQQRRREQTRARLIDAAKNLMAERGVESVGISEITEAADLGAGTFYNYFQSRDEIVEAVAEASIESVGAALDRLTADMPDPAEVFAASLRHLVLRATTDPVWGWFIVRMGAAHPKLIEILGPRAARDLRRGLDAGRFSIPDTDIATSCTFGSLISALHLVLSTDRPEGTDELFARTMLAMVGVDAREAEEIAARPLPALHLEP</sequence>
<dbReference type="Proteomes" id="UP000010729">
    <property type="component" value="Unassembled WGS sequence"/>
</dbReference>
<feature type="DNA-binding region" description="H-T-H motif" evidence="4">
    <location>
        <begin position="50"/>
        <end position="69"/>
    </location>
</feature>
<dbReference type="InterPro" id="IPR050109">
    <property type="entry name" value="HTH-type_TetR-like_transc_reg"/>
</dbReference>
<evidence type="ECO:0000259" key="6">
    <source>
        <dbReference type="PROSITE" id="PS50977"/>
    </source>
</evidence>
<evidence type="ECO:0000256" key="1">
    <source>
        <dbReference type="ARBA" id="ARBA00023015"/>
    </source>
</evidence>
<dbReference type="PANTHER" id="PTHR30055">
    <property type="entry name" value="HTH-TYPE TRANSCRIPTIONAL REGULATOR RUTR"/>
    <property type="match status" value="1"/>
</dbReference>
<evidence type="ECO:0000256" key="5">
    <source>
        <dbReference type="SAM" id="MobiDB-lite"/>
    </source>
</evidence>
<dbReference type="GO" id="GO:0003700">
    <property type="term" value="F:DNA-binding transcription factor activity"/>
    <property type="evidence" value="ECO:0007669"/>
    <property type="project" value="TreeGrafter"/>
</dbReference>
<reference evidence="7 8" key="1">
    <citation type="journal article" date="2013" name="Genome Announc.">
        <title>Draft Genome Sequence of Arthrobacter crystallopoietes Strain BAB-32, Revealing Genes for Bioremediation.</title>
        <authorList>
            <person name="Joshi M.N."/>
            <person name="Pandit A.S."/>
            <person name="Sharma A."/>
            <person name="Pandya R.V."/>
            <person name="Desai S.M."/>
            <person name="Saxena A.K."/>
            <person name="Bagatharia S.B."/>
        </authorList>
    </citation>
    <scope>NUCLEOTIDE SEQUENCE [LARGE SCALE GENOMIC DNA]</scope>
    <source>
        <strain evidence="7 8">BAB-32</strain>
    </source>
</reference>
<comment type="caution">
    <text evidence="7">The sequence shown here is derived from an EMBL/GenBank/DDBJ whole genome shotgun (WGS) entry which is preliminary data.</text>
</comment>
<dbReference type="PRINTS" id="PR00455">
    <property type="entry name" value="HTHTETR"/>
</dbReference>
<feature type="domain" description="HTH tetR-type" evidence="6">
    <location>
        <begin position="27"/>
        <end position="87"/>
    </location>
</feature>
<dbReference type="PROSITE" id="PS50977">
    <property type="entry name" value="HTH_TETR_2"/>
    <property type="match status" value="1"/>
</dbReference>
<keyword evidence="2 4" id="KW-0238">DNA-binding</keyword>
<dbReference type="Gene3D" id="1.10.357.10">
    <property type="entry name" value="Tetracycline Repressor, domain 2"/>
    <property type="match status" value="1"/>
</dbReference>
<evidence type="ECO:0000256" key="2">
    <source>
        <dbReference type="ARBA" id="ARBA00023125"/>
    </source>
</evidence>
<evidence type="ECO:0000313" key="8">
    <source>
        <dbReference type="Proteomes" id="UP000010729"/>
    </source>
</evidence>
<name>N1V518_9MICC</name>
<feature type="region of interest" description="Disordered" evidence="5">
    <location>
        <begin position="1"/>
        <end position="27"/>
    </location>
</feature>
<keyword evidence="3" id="KW-0804">Transcription</keyword>
<keyword evidence="1" id="KW-0805">Transcription regulation</keyword>
<keyword evidence="8" id="KW-1185">Reference proteome</keyword>
<accession>N1V518</accession>
<dbReference type="Pfam" id="PF00440">
    <property type="entry name" value="TetR_N"/>
    <property type="match status" value="1"/>
</dbReference>
<evidence type="ECO:0000256" key="4">
    <source>
        <dbReference type="PROSITE-ProRule" id="PRU00335"/>
    </source>
</evidence>
<dbReference type="InterPro" id="IPR001647">
    <property type="entry name" value="HTH_TetR"/>
</dbReference>
<dbReference type="InterPro" id="IPR049513">
    <property type="entry name" value="TetR_C_40"/>
</dbReference>
<dbReference type="GO" id="GO:0000976">
    <property type="term" value="F:transcription cis-regulatory region binding"/>
    <property type="evidence" value="ECO:0007669"/>
    <property type="project" value="TreeGrafter"/>
</dbReference>
<protein>
    <submittedName>
        <fullName evidence="7">TetR family transcriptional regulator</fullName>
    </submittedName>
</protein>
<dbReference type="SUPFAM" id="SSF46689">
    <property type="entry name" value="Homeodomain-like"/>
    <property type="match status" value="1"/>
</dbReference>
<gene>
    <name evidence="7" type="ORF">D477_005681</name>
</gene>
<evidence type="ECO:0000313" key="7">
    <source>
        <dbReference type="EMBL" id="EMY35182.1"/>
    </source>
</evidence>
<evidence type="ECO:0000256" key="3">
    <source>
        <dbReference type="ARBA" id="ARBA00023163"/>
    </source>
</evidence>
<organism evidence="7 8">
    <name type="scientific">Arthrobacter crystallopoietes BAB-32</name>
    <dbReference type="NCBI Taxonomy" id="1246476"/>
    <lineage>
        <taxon>Bacteria</taxon>
        <taxon>Bacillati</taxon>
        <taxon>Actinomycetota</taxon>
        <taxon>Actinomycetes</taxon>
        <taxon>Micrococcales</taxon>
        <taxon>Micrococcaceae</taxon>
        <taxon>Crystallibacter</taxon>
    </lineage>
</organism>